<evidence type="ECO:0008006" key="3">
    <source>
        <dbReference type="Google" id="ProtNLM"/>
    </source>
</evidence>
<accession>A0ABT2ATI3</accession>
<organism evidence="1 2">
    <name type="scientific">Massilia agri</name>
    <dbReference type="NCBI Taxonomy" id="1886785"/>
    <lineage>
        <taxon>Bacteria</taxon>
        <taxon>Pseudomonadati</taxon>
        <taxon>Pseudomonadota</taxon>
        <taxon>Betaproteobacteria</taxon>
        <taxon>Burkholderiales</taxon>
        <taxon>Oxalobacteraceae</taxon>
        <taxon>Telluria group</taxon>
        <taxon>Massilia</taxon>
    </lineage>
</organism>
<dbReference type="Proteomes" id="UP001206572">
    <property type="component" value="Unassembled WGS sequence"/>
</dbReference>
<name>A0ABT2ATI3_9BURK</name>
<evidence type="ECO:0000313" key="1">
    <source>
        <dbReference type="EMBL" id="MCS0599461.1"/>
    </source>
</evidence>
<reference evidence="1 2" key="1">
    <citation type="submission" date="2022-08" db="EMBL/GenBank/DDBJ databases">
        <title>Reclassification of Massilia species as members of the genera Telluria, Duganella, Pseudoduganella, Mokoshia gen. nov. and Zemynaea gen. nov. using orthogonal and non-orthogonal genome-based approaches.</title>
        <authorList>
            <person name="Bowman J.P."/>
        </authorList>
    </citation>
    <scope>NUCLEOTIDE SEQUENCE [LARGE SCALE GENOMIC DNA]</scope>
    <source>
        <strain evidence="1 2">JCM 31661</strain>
    </source>
</reference>
<keyword evidence="2" id="KW-1185">Reference proteome</keyword>
<proteinExistence type="predicted"/>
<sequence>MDFLDDILDLRSARLRQSALCSFMADRGVDPQQRLSFIPAMMFFTMGFKDILAALRDNSDKSPLQASVHRYSDEYGFHWLWYLEDLHAIDHGRRLLQLPAAQAFTDVWSLENHATREAVYHAIHLAKTWRTPFYRMVLIEALDATFNCFNEPMYALVDELGLVERLHYFGQFHHRVGSLRASERLGATLAGYVPCADERTTAVFLVNQVFDAFKRMFDCWYAARLPTDLLRPAA</sequence>
<protein>
    <recommendedName>
        <fullName evidence="3">Iron-containing redox enzyme family protein</fullName>
    </recommendedName>
</protein>
<dbReference type="EMBL" id="JANUHA010000030">
    <property type="protein sequence ID" value="MCS0599461.1"/>
    <property type="molecule type" value="Genomic_DNA"/>
</dbReference>
<comment type="caution">
    <text evidence="1">The sequence shown here is derived from an EMBL/GenBank/DDBJ whole genome shotgun (WGS) entry which is preliminary data.</text>
</comment>
<gene>
    <name evidence="1" type="ORF">NX780_24255</name>
</gene>
<dbReference type="RefSeq" id="WP_258830457.1">
    <property type="nucleotide sequence ID" value="NZ_JANUHA010000030.1"/>
</dbReference>
<evidence type="ECO:0000313" key="2">
    <source>
        <dbReference type="Proteomes" id="UP001206572"/>
    </source>
</evidence>